<proteinExistence type="predicted"/>
<dbReference type="EMBL" id="KY290948">
    <property type="protein sequence ID" value="APU00698.1"/>
    <property type="molecule type" value="Genomic_DNA"/>
</dbReference>
<dbReference type="Gene3D" id="1.10.1810.10">
    <property type="entry name" value="Anti-Sigma Factor A"/>
    <property type="match status" value="1"/>
</dbReference>
<organism evidence="1 2">
    <name type="scientific">Aeromonas phage 44RR2.8t.2</name>
    <dbReference type="NCBI Taxonomy" id="1932900"/>
    <lineage>
        <taxon>Viruses</taxon>
        <taxon>Duplodnaviria</taxon>
        <taxon>Heunggongvirae</taxon>
        <taxon>Uroviricota</taxon>
        <taxon>Caudoviricetes</taxon>
        <taxon>Pantevenvirales</taxon>
        <taxon>Straboviridae</taxon>
        <taxon>Biquartavirus</taxon>
        <taxon>Biquartavirus 44RR2</taxon>
    </lineage>
</organism>
<dbReference type="InterPro" id="IPR036486">
    <property type="entry name" value="AsiA_sf"/>
</dbReference>
<reference evidence="1 2" key="1">
    <citation type="journal article" date="2017" name="Sci. Rep.">
        <title>Characterization and diversity of phages infecting Aeromonas salmonicida subsp. salmonicida.</title>
        <authorList>
            <person name="Vincent A.T."/>
            <person name="Paquet V.E."/>
            <person name="Bernatchez A."/>
            <person name="Tremblay D.M."/>
            <person name="Moineau S."/>
            <person name="Charette S.J."/>
        </authorList>
    </citation>
    <scope>NUCLEOTIDE SEQUENCE [LARGE SCALE GENOMIC DNA]</scope>
</reference>
<dbReference type="SUPFAM" id="SSF69070">
    <property type="entry name" value="Anti-sigma factor AsiA"/>
    <property type="match status" value="1"/>
</dbReference>
<dbReference type="Pfam" id="PF09010">
    <property type="entry name" value="AsiA"/>
    <property type="match status" value="1"/>
</dbReference>
<dbReference type="InterPro" id="IPR015100">
    <property type="entry name" value="AsiA"/>
</dbReference>
<dbReference type="Proteomes" id="UP000222894">
    <property type="component" value="Genome"/>
</dbReference>
<evidence type="ECO:0000313" key="1">
    <source>
        <dbReference type="EMBL" id="APU00698.1"/>
    </source>
</evidence>
<name>A0A219Y9N7_9CAUD</name>
<sequence length="90" mass="10625">MNYSENIKDIIATASLLIKFGCEDILNKQETFVSFLNELGFRSPTGEEFTRAGFRQMMKRLPIEQREELIEMFNQGHRDVNHQMMMYSNN</sequence>
<protein>
    <submittedName>
        <fullName evidence="1">Anti-sigma factor</fullName>
    </submittedName>
</protein>
<evidence type="ECO:0000313" key="2">
    <source>
        <dbReference type="Proteomes" id="UP000222894"/>
    </source>
</evidence>
<accession>A0A219Y9N7</accession>
<dbReference type="GO" id="GO:0006355">
    <property type="term" value="P:regulation of DNA-templated transcription"/>
    <property type="evidence" value="ECO:0007669"/>
    <property type="project" value="InterPro"/>
</dbReference>